<feature type="domain" description="CN hydrolase" evidence="2">
    <location>
        <begin position="25"/>
        <end position="274"/>
    </location>
</feature>
<dbReference type="InterPro" id="IPR036526">
    <property type="entry name" value="C-N_Hydrolase_sf"/>
</dbReference>
<reference evidence="3 4" key="1">
    <citation type="journal article" date="2014" name="Genome Announc.">
        <title>Genome Sequence of Bacillus simplex Strain P558, Isolated from a Human Fecal Sample.</title>
        <authorList>
            <person name="Croce O."/>
            <person name="Hugon P."/>
            <person name="Lagier J.C."/>
            <person name="Bibi F."/>
            <person name="Robert C."/>
            <person name="Azhar E.I."/>
            <person name="Raoult D."/>
            <person name="Fournier P.E."/>
        </authorList>
    </citation>
    <scope>NUCLEOTIDE SEQUENCE [LARGE SCALE GENOMIC DNA]</scope>
    <source>
        <strain evidence="3 4">P558</strain>
    </source>
</reference>
<protein>
    <submittedName>
        <fullName evidence="3">N-carbamoylputrescine amidase</fullName>
    </submittedName>
</protein>
<dbReference type="Gene3D" id="3.60.110.10">
    <property type="entry name" value="Carbon-nitrogen hydrolase"/>
    <property type="match status" value="1"/>
</dbReference>
<dbReference type="GO" id="GO:0033388">
    <property type="term" value="P:putrescine biosynthetic process from arginine"/>
    <property type="evidence" value="ECO:0007669"/>
    <property type="project" value="TreeGrafter"/>
</dbReference>
<dbReference type="EMBL" id="CCXW01000001">
    <property type="protein sequence ID" value="CEG31114.1"/>
    <property type="molecule type" value="Genomic_DNA"/>
</dbReference>
<dbReference type="PANTHER" id="PTHR43674:SF2">
    <property type="entry name" value="BETA-UREIDOPROPIONASE"/>
    <property type="match status" value="1"/>
</dbReference>
<keyword evidence="1" id="KW-0378">Hydrolase</keyword>
<dbReference type="PANTHER" id="PTHR43674">
    <property type="entry name" value="NITRILASE C965.09-RELATED"/>
    <property type="match status" value="1"/>
</dbReference>
<dbReference type="PROSITE" id="PS50263">
    <property type="entry name" value="CN_HYDROLASE"/>
    <property type="match status" value="1"/>
</dbReference>
<gene>
    <name evidence="3" type="primary">aguB</name>
    <name evidence="3" type="ORF">BN1180_01250</name>
</gene>
<name>A0AAN2PEX4_9BACI</name>
<evidence type="ECO:0000259" key="2">
    <source>
        <dbReference type="PROSITE" id="PS50263"/>
    </source>
</evidence>
<evidence type="ECO:0000313" key="4">
    <source>
        <dbReference type="Proteomes" id="UP000182110"/>
    </source>
</evidence>
<evidence type="ECO:0000313" key="3">
    <source>
        <dbReference type="EMBL" id="CEG31114.1"/>
    </source>
</evidence>
<dbReference type="Proteomes" id="UP000182110">
    <property type="component" value="Unassembled WGS sequence"/>
</dbReference>
<proteinExistence type="predicted"/>
<dbReference type="CDD" id="cd07573">
    <property type="entry name" value="CPA"/>
    <property type="match status" value="1"/>
</dbReference>
<organism evidence="3 4">
    <name type="scientific">Peribacillus simplex</name>
    <dbReference type="NCBI Taxonomy" id="1478"/>
    <lineage>
        <taxon>Bacteria</taxon>
        <taxon>Bacillati</taxon>
        <taxon>Bacillota</taxon>
        <taxon>Bacilli</taxon>
        <taxon>Bacillales</taxon>
        <taxon>Bacillaceae</taxon>
        <taxon>Peribacillus</taxon>
    </lineage>
</organism>
<evidence type="ECO:0000256" key="1">
    <source>
        <dbReference type="ARBA" id="ARBA00022801"/>
    </source>
</evidence>
<comment type="caution">
    <text evidence="3">The sequence shown here is derived from an EMBL/GenBank/DDBJ whole genome shotgun (WGS) entry which is preliminary data.</text>
</comment>
<dbReference type="SUPFAM" id="SSF56317">
    <property type="entry name" value="Carbon-nitrogen hydrolase"/>
    <property type="match status" value="1"/>
</dbReference>
<keyword evidence="4" id="KW-1185">Reference proteome</keyword>
<dbReference type="InterPro" id="IPR003010">
    <property type="entry name" value="C-N_Hydrolase"/>
</dbReference>
<accession>A0AAN2PEX4</accession>
<sequence>MKTRSSQLYKIKNDKKEGSEKMSKVKVGLIQIHCGEFIAENIQKTIEKIKETVNKGAQIVCLQELFSSQYFPQTVSVKNYDLAEDVDSGTLAAMGELAKELAIVLIVPFYERAGAGIYFNSAAVFDADGECLGITRKNHIPDGPQYHEKYYFVPGNTGYPVYETAYGKIGVGICWDEWYPEVARILSLQGAEILFYPSAIGSEPDHPEISTRSSWEKAISAHGISNGVFVAATNRVGQEKDMNFYGGSFISDTFGNILASLDEEEGIIVQEIDLKEIEETRKILQFFRDRRVDTYGPILQKEILPTPSPSKKGTNKALFR</sequence>
<dbReference type="GO" id="GO:0050126">
    <property type="term" value="F:N-carbamoylputrescine amidase activity"/>
    <property type="evidence" value="ECO:0007669"/>
    <property type="project" value="TreeGrafter"/>
</dbReference>
<dbReference type="Pfam" id="PF00795">
    <property type="entry name" value="CN_hydrolase"/>
    <property type="match status" value="1"/>
</dbReference>
<dbReference type="InterPro" id="IPR050345">
    <property type="entry name" value="Aliph_Amidase/BUP"/>
</dbReference>
<dbReference type="AlphaFoldDB" id="A0AAN2PEX4"/>